<dbReference type="eggNOG" id="COG3720">
    <property type="taxonomic scope" value="Bacteria"/>
</dbReference>
<dbReference type="EMBL" id="CP019239">
    <property type="protein sequence ID" value="APW42575.1"/>
    <property type="molecule type" value="Genomic_DNA"/>
</dbReference>
<evidence type="ECO:0000259" key="1">
    <source>
        <dbReference type="Pfam" id="PF05171"/>
    </source>
</evidence>
<dbReference type="KEGG" id="rsb:RS694_08560"/>
<dbReference type="Proteomes" id="UP000186110">
    <property type="component" value="Chromosome"/>
</dbReference>
<dbReference type="Pfam" id="PF05171">
    <property type="entry name" value="HemS"/>
    <property type="match status" value="2"/>
</dbReference>
<dbReference type="GO" id="GO:0006826">
    <property type="term" value="P:iron ion transport"/>
    <property type="evidence" value="ECO:0007669"/>
    <property type="project" value="InterPro"/>
</dbReference>
<feature type="domain" description="Haemin-degrading HemS/ChuX" evidence="1">
    <location>
        <begin position="35"/>
        <end position="170"/>
    </location>
</feature>
<sequence>MSAVLDTLNPADLRERFTAARNAGKRARDAAHAVGVSEGAVLDAHTGEHAFNLKVISLQGPWLDVLQGVQHVGEVMALTRNESTVHEKTGVYENVSANGGVGIALGEVIDLRLFFMRWHAGYAVTELANDPANPPSQSLQFYDAHGDAVHKIFVRPGTDLAAFKALVDKFAVPGKSYAFTPAPAPAVARPDADIDATGLAEGWANLKDTHEFFGLLRKFDVQRQQALAAVEGRFTARLETTAVRHLLDEAAMEATPIMVFVGNPGCIQIHSGPVKRIEPMVSPAARWINVLDAGFNLHLREDMIVNIWAVEKPTADGVVTSIEVFDAREELMVQFFGVRKPGLPELQSWRDLVAGVPRLGAKATASV</sequence>
<organism evidence="2 3">
    <name type="scientific">Rhodoferax saidenbachensis</name>
    <dbReference type="NCBI Taxonomy" id="1484693"/>
    <lineage>
        <taxon>Bacteria</taxon>
        <taxon>Pseudomonadati</taxon>
        <taxon>Pseudomonadota</taxon>
        <taxon>Betaproteobacteria</taxon>
        <taxon>Burkholderiales</taxon>
        <taxon>Comamonadaceae</taxon>
        <taxon>Rhodoferax</taxon>
    </lineage>
</organism>
<accession>A0A1P8K9A1</accession>
<reference evidence="2 3" key="1">
    <citation type="submission" date="2017-01" db="EMBL/GenBank/DDBJ databases">
        <authorList>
            <person name="Mah S.A."/>
            <person name="Swanson W.J."/>
            <person name="Moy G.W."/>
            <person name="Vacquier V.D."/>
        </authorList>
    </citation>
    <scope>NUCLEOTIDE SEQUENCE [LARGE SCALE GENOMIC DNA]</scope>
    <source>
        <strain evidence="2 3">DSM 22694</strain>
    </source>
</reference>
<evidence type="ECO:0000313" key="2">
    <source>
        <dbReference type="EMBL" id="APW42575.1"/>
    </source>
</evidence>
<dbReference type="CDD" id="cd16830">
    <property type="entry name" value="HemS-like_N"/>
    <property type="match status" value="1"/>
</dbReference>
<dbReference type="STRING" id="1484693.RS694_08560"/>
<dbReference type="SUPFAM" id="SSF144064">
    <property type="entry name" value="Heme iron utilization protein-like"/>
    <property type="match status" value="1"/>
</dbReference>
<feature type="domain" description="Haemin-degrading HemS/ChuX" evidence="1">
    <location>
        <begin position="221"/>
        <end position="354"/>
    </location>
</feature>
<dbReference type="RefSeq" id="WP_029708806.1">
    <property type="nucleotide sequence ID" value="NZ_CP019239.1"/>
</dbReference>
<name>A0A1P8K9A1_9BURK</name>
<dbReference type="Gene3D" id="3.40.1570.10">
    <property type="entry name" value="HemS/ChuS/ChuX like domains"/>
    <property type="match status" value="2"/>
</dbReference>
<dbReference type="AlphaFoldDB" id="A0A1P8K9A1"/>
<proteinExistence type="predicted"/>
<dbReference type="CDD" id="cd16831">
    <property type="entry name" value="HemS-like_C"/>
    <property type="match status" value="1"/>
</dbReference>
<evidence type="ECO:0000313" key="3">
    <source>
        <dbReference type="Proteomes" id="UP000186110"/>
    </source>
</evidence>
<dbReference type="InterPro" id="IPR007845">
    <property type="entry name" value="HemS/ChuX_dom"/>
</dbReference>
<dbReference type="InterPro" id="IPR053733">
    <property type="entry name" value="Heme_Transport_Util_sf"/>
</dbReference>
<keyword evidence="3" id="KW-1185">Reference proteome</keyword>
<protein>
    <submittedName>
        <fullName evidence="2">Hemin-degrading factor</fullName>
    </submittedName>
</protein>
<gene>
    <name evidence="2" type="ORF">RS694_08560</name>
</gene>